<dbReference type="HAMAP" id="MF_00125">
    <property type="entry name" value="HisZ"/>
    <property type="match status" value="1"/>
</dbReference>
<comment type="function">
    <text evidence="7 8">Required for the first step of histidine biosynthesis. May allow the feedback regulation of ATP phosphoribosyltransferase activity by histidine.</text>
</comment>
<comment type="subcellular location">
    <subcellularLocation>
        <location evidence="1 8">Cytoplasm</location>
    </subcellularLocation>
</comment>
<dbReference type="PANTHER" id="PTHR43707">
    <property type="entry name" value="HISTIDYL-TRNA SYNTHETASE"/>
    <property type="match status" value="1"/>
</dbReference>
<evidence type="ECO:0000256" key="8">
    <source>
        <dbReference type="HAMAP-Rule" id="MF_00125"/>
    </source>
</evidence>
<evidence type="ECO:0000256" key="5">
    <source>
        <dbReference type="ARBA" id="ARBA00020397"/>
    </source>
</evidence>
<dbReference type="GO" id="GO:0000105">
    <property type="term" value="P:L-histidine biosynthetic process"/>
    <property type="evidence" value="ECO:0007669"/>
    <property type="project" value="UniProtKB-UniRule"/>
</dbReference>
<accession>F7NEN5</accession>
<feature type="binding site" evidence="9">
    <location>
        <position position="171"/>
    </location>
    <ligand>
        <name>L-histidine</name>
        <dbReference type="ChEBI" id="CHEBI:57595"/>
    </ligand>
</feature>
<dbReference type="InterPro" id="IPR004516">
    <property type="entry name" value="HisRS/HisZ"/>
</dbReference>
<comment type="pathway">
    <text evidence="2 8">Amino-acid biosynthesis; L-histidine biosynthesis; L-histidine from 5-phospho-alpha-D-ribose 1-diphosphate: step 1/9.</text>
</comment>
<gene>
    <name evidence="8" type="primary">hisZ</name>
    <name evidence="11" type="ORF">ALO_02501</name>
</gene>
<feature type="binding site" evidence="9">
    <location>
        <position position="153"/>
    </location>
    <ligand>
        <name>L-histidine</name>
        <dbReference type="ChEBI" id="CHEBI:57595"/>
    </ligand>
</feature>
<keyword evidence="12" id="KW-1185">Reference proteome</keyword>
<reference evidence="11 12" key="1">
    <citation type="journal article" date="2011" name="EMBO J.">
        <title>Structural diversity of bacterial flagellar motors.</title>
        <authorList>
            <person name="Chen S."/>
            <person name="Beeby M."/>
            <person name="Murphy G.E."/>
            <person name="Leadbetter J.R."/>
            <person name="Hendrixson D.R."/>
            <person name="Briegel A."/>
            <person name="Li Z."/>
            <person name="Shi J."/>
            <person name="Tocheva E.I."/>
            <person name="Muller A."/>
            <person name="Dobro M.J."/>
            <person name="Jensen G.J."/>
        </authorList>
    </citation>
    <scope>NUCLEOTIDE SEQUENCE [LARGE SCALE GENOMIC DNA]</scope>
    <source>
        <strain evidence="11 12">DSM 6540</strain>
    </source>
</reference>
<dbReference type="GO" id="GO:0005737">
    <property type="term" value="C:cytoplasm"/>
    <property type="evidence" value="ECO:0007669"/>
    <property type="project" value="UniProtKB-SubCell"/>
</dbReference>
<keyword evidence="11" id="KW-0030">Aminoacyl-tRNA synthetase</keyword>
<feature type="binding site" evidence="9">
    <location>
        <position position="312"/>
    </location>
    <ligand>
        <name>L-histidine</name>
        <dbReference type="ChEBI" id="CHEBI:57595"/>
    </ligand>
</feature>
<dbReference type="AlphaFoldDB" id="F7NEN5"/>
<keyword evidence="8" id="KW-0368">Histidine biosynthesis</keyword>
<dbReference type="NCBIfam" id="TIGR00443">
    <property type="entry name" value="hisZ_biosyn_reg"/>
    <property type="match status" value="1"/>
</dbReference>
<evidence type="ECO:0000313" key="12">
    <source>
        <dbReference type="Proteomes" id="UP000003240"/>
    </source>
</evidence>
<comment type="similarity">
    <text evidence="3 8">Belongs to the class-II aminoacyl-tRNA synthetase family. HisZ subfamily.</text>
</comment>
<evidence type="ECO:0000313" key="11">
    <source>
        <dbReference type="EMBL" id="EGO65446.1"/>
    </source>
</evidence>
<evidence type="ECO:0000256" key="3">
    <source>
        <dbReference type="ARBA" id="ARBA00005539"/>
    </source>
</evidence>
<organism evidence="11 12">
    <name type="scientific">Acetonema longum DSM 6540</name>
    <dbReference type="NCBI Taxonomy" id="1009370"/>
    <lineage>
        <taxon>Bacteria</taxon>
        <taxon>Bacillati</taxon>
        <taxon>Bacillota</taxon>
        <taxon>Negativicutes</taxon>
        <taxon>Acetonemataceae</taxon>
        <taxon>Acetonema</taxon>
    </lineage>
</organism>
<evidence type="ECO:0000256" key="1">
    <source>
        <dbReference type="ARBA" id="ARBA00004496"/>
    </source>
</evidence>
<dbReference type="PIRSF" id="PIRSF001549">
    <property type="entry name" value="His-tRNA_synth"/>
    <property type="match status" value="1"/>
</dbReference>
<evidence type="ECO:0000256" key="7">
    <source>
        <dbReference type="ARBA" id="ARBA00025246"/>
    </source>
</evidence>
<evidence type="ECO:0000259" key="10">
    <source>
        <dbReference type="PROSITE" id="PS50862"/>
    </source>
</evidence>
<dbReference type="InterPro" id="IPR041715">
    <property type="entry name" value="HisRS-like_core"/>
</dbReference>
<dbReference type="InterPro" id="IPR006195">
    <property type="entry name" value="aa-tRNA-synth_II"/>
</dbReference>
<comment type="miscellaneous">
    <text evidence="8">This function is generally fulfilled by the C-terminal part of HisG, which is missing in some bacteria such as this one.</text>
</comment>
<dbReference type="eggNOG" id="COG3705">
    <property type="taxonomic scope" value="Bacteria"/>
</dbReference>
<keyword evidence="8" id="KW-0028">Amino-acid biosynthesis</keyword>
<comment type="subunit">
    <text evidence="4 8">Heteromultimer composed of HisG and HisZ subunits.</text>
</comment>
<dbReference type="UniPathway" id="UPA00031">
    <property type="reaction ID" value="UER00006"/>
</dbReference>
<evidence type="ECO:0000256" key="9">
    <source>
        <dbReference type="PIRSR" id="PIRSR001549-1"/>
    </source>
</evidence>
<comment type="caution">
    <text evidence="11">The sequence shown here is derived from an EMBL/GenBank/DDBJ whole genome shotgun (WGS) entry which is preliminary data.</text>
</comment>
<dbReference type="InterPro" id="IPR045864">
    <property type="entry name" value="aa-tRNA-synth_II/BPL/LPL"/>
</dbReference>
<dbReference type="CDD" id="cd00773">
    <property type="entry name" value="HisRS-like_core"/>
    <property type="match status" value="1"/>
</dbReference>
<name>F7NEN5_9FIRM</name>
<dbReference type="GO" id="GO:0140096">
    <property type="term" value="F:catalytic activity, acting on a protein"/>
    <property type="evidence" value="ECO:0007669"/>
    <property type="project" value="UniProtKB-ARBA"/>
</dbReference>
<feature type="binding site" evidence="9">
    <location>
        <begin position="316"/>
        <end position="317"/>
    </location>
    <ligand>
        <name>L-histidine</name>
        <dbReference type="ChEBI" id="CHEBI:57595"/>
    </ligand>
</feature>
<dbReference type="GO" id="GO:0004821">
    <property type="term" value="F:histidine-tRNA ligase activity"/>
    <property type="evidence" value="ECO:0007669"/>
    <property type="project" value="TreeGrafter"/>
</dbReference>
<keyword evidence="11" id="KW-0436">Ligase</keyword>
<evidence type="ECO:0000256" key="4">
    <source>
        <dbReference type="ARBA" id="ARBA00011496"/>
    </source>
</evidence>
<feature type="domain" description="Aminoacyl-transfer RNA synthetases class-II family profile" evidence="10">
    <location>
        <begin position="68"/>
        <end position="374"/>
    </location>
</feature>
<dbReference type="Pfam" id="PF13393">
    <property type="entry name" value="tRNA-synt_His"/>
    <property type="match status" value="1"/>
</dbReference>
<dbReference type="STRING" id="1009370.ALO_02501"/>
<feature type="binding site" evidence="9">
    <location>
        <begin position="123"/>
        <end position="125"/>
    </location>
    <ligand>
        <name>L-histidine</name>
        <dbReference type="ChEBI" id="CHEBI:57595"/>
    </ligand>
</feature>
<dbReference type="PROSITE" id="PS50862">
    <property type="entry name" value="AA_TRNA_LIGASE_II"/>
    <property type="match status" value="1"/>
</dbReference>
<dbReference type="GO" id="GO:0016740">
    <property type="term" value="F:transferase activity"/>
    <property type="evidence" value="ECO:0007669"/>
    <property type="project" value="UniProtKB-ARBA"/>
</dbReference>
<dbReference type="InterPro" id="IPR004517">
    <property type="entry name" value="HisZ"/>
</dbReference>
<dbReference type="SUPFAM" id="SSF55681">
    <property type="entry name" value="Class II aaRS and biotin synthetases"/>
    <property type="match status" value="1"/>
</dbReference>
<proteinExistence type="inferred from homology"/>
<sequence>MKRTSCVTSASCGRAWHLGLFERSGATDNFATEMWGGVELTNRKDYVPQIPYGTRDFLPQQAHGKRLLEGQLARLFTVWGYEEVVTPTMEYYETLTTGAGGELSENAFKFFDRNNQILALRSDMTTPIARVAAARLQESPMPLRLFYLANVFRQEQAQTGRQCEFYQAGVELMGARQPAADAEVIALAVTGLQQAGLQNFQIGLGQVDFINGVMAEFDLTAKERLLVKKAMLKRDLVGLDTLIARSGLSQAAGEILRKIPLMSGKEEILDQGYKMVKNQTARGALENLDYIYQQLKHYELNENVNFDLGIIRDFDYYTGMVFEGYTPGLGFPLCGGGRYDNMASDFGVNLPATGFALGIERVMLARERQGMAMPTAAKDFYIAWAENKMDQAISEAGKLRRAGRTVELAMASATQSQAQEQQETKGYAALRYFG</sequence>
<evidence type="ECO:0000256" key="6">
    <source>
        <dbReference type="ARBA" id="ARBA00022490"/>
    </source>
</evidence>
<keyword evidence="6 8" id="KW-0963">Cytoplasm</keyword>
<feature type="binding site" evidence="9">
    <location>
        <position position="167"/>
    </location>
    <ligand>
        <name>L-histidine</name>
        <dbReference type="ChEBI" id="CHEBI:57595"/>
    </ligand>
</feature>
<dbReference type="PANTHER" id="PTHR43707:SF1">
    <property type="entry name" value="HISTIDINE--TRNA LIGASE, MITOCHONDRIAL-RELATED"/>
    <property type="match status" value="1"/>
</dbReference>
<dbReference type="GO" id="GO:0006427">
    <property type="term" value="P:histidyl-tRNA aminoacylation"/>
    <property type="evidence" value="ECO:0007669"/>
    <property type="project" value="TreeGrafter"/>
</dbReference>
<protein>
    <recommendedName>
        <fullName evidence="5 8">ATP phosphoribosyltransferase regulatory subunit</fullName>
    </recommendedName>
</protein>
<evidence type="ECO:0000256" key="2">
    <source>
        <dbReference type="ARBA" id="ARBA00004667"/>
    </source>
</evidence>
<dbReference type="Gene3D" id="3.30.930.10">
    <property type="entry name" value="Bira Bifunctional Protein, Domain 2"/>
    <property type="match status" value="1"/>
</dbReference>
<dbReference type="Proteomes" id="UP000003240">
    <property type="component" value="Unassembled WGS sequence"/>
</dbReference>
<dbReference type="EMBL" id="AFGF01000017">
    <property type="protein sequence ID" value="EGO65446.1"/>
    <property type="molecule type" value="Genomic_DNA"/>
</dbReference>